<keyword evidence="2" id="KW-1185">Reference proteome</keyword>
<name>A0ABP8FG56_9BACT</name>
<reference evidence="2" key="1">
    <citation type="journal article" date="2019" name="Int. J. Syst. Evol. Microbiol.">
        <title>The Global Catalogue of Microorganisms (GCM) 10K type strain sequencing project: providing services to taxonomists for standard genome sequencing and annotation.</title>
        <authorList>
            <consortium name="The Broad Institute Genomics Platform"/>
            <consortium name="The Broad Institute Genome Sequencing Center for Infectious Disease"/>
            <person name="Wu L."/>
            <person name="Ma J."/>
        </authorList>
    </citation>
    <scope>NUCLEOTIDE SEQUENCE [LARGE SCALE GENOMIC DNA]</scope>
    <source>
        <strain evidence="2">JCM 17917</strain>
    </source>
</reference>
<dbReference type="PANTHER" id="PTHR38474:SF1">
    <property type="entry name" value="SLR0299 PROTEIN"/>
    <property type="match status" value="1"/>
</dbReference>
<dbReference type="InterPro" id="IPR001707">
    <property type="entry name" value="Cmp_AcTrfase"/>
</dbReference>
<dbReference type="Gene3D" id="3.30.559.10">
    <property type="entry name" value="Chloramphenicol acetyltransferase-like domain"/>
    <property type="match status" value="1"/>
</dbReference>
<sequence>MTTKYTKHPITVQGWDREEQFNFFKSFTQPFFNVHTEIDITPLYTYCKRTQTSVFMAYLYVTLQAARTADNFLYRLDNGQPVKYEGLDISTTLLKDNQTIAFAHFPFQDSLAEFCASAQAISQEVKSSPKLFHGYQGPDNLHVTTLPWFPFKGMEHAFMINDQEAGIPKIAFGQLEKREHGVFLPLSIALHHALADGFHIHLFLQQMSGYINAFDFAG</sequence>
<organism evidence="1 2">
    <name type="scientific">Nibribacter koreensis</name>
    <dbReference type="NCBI Taxonomy" id="1084519"/>
    <lineage>
        <taxon>Bacteria</taxon>
        <taxon>Pseudomonadati</taxon>
        <taxon>Bacteroidota</taxon>
        <taxon>Cytophagia</taxon>
        <taxon>Cytophagales</taxon>
        <taxon>Hymenobacteraceae</taxon>
        <taxon>Nibribacter</taxon>
    </lineage>
</organism>
<dbReference type="EMBL" id="BAABGX010000002">
    <property type="protein sequence ID" value="GAA4302667.1"/>
    <property type="molecule type" value="Genomic_DNA"/>
</dbReference>
<accession>A0ABP8FG56</accession>
<dbReference type="PANTHER" id="PTHR38474">
    <property type="entry name" value="SLR0299 PROTEIN"/>
    <property type="match status" value="1"/>
</dbReference>
<gene>
    <name evidence="1" type="ORF">GCM10023183_14500</name>
</gene>
<dbReference type="SUPFAM" id="SSF52777">
    <property type="entry name" value="CoA-dependent acyltransferases"/>
    <property type="match status" value="1"/>
</dbReference>
<dbReference type="Proteomes" id="UP001501844">
    <property type="component" value="Unassembled WGS sequence"/>
</dbReference>
<comment type="caution">
    <text evidence="1">The sequence shown here is derived from an EMBL/GenBank/DDBJ whole genome shotgun (WGS) entry which is preliminary data.</text>
</comment>
<evidence type="ECO:0000313" key="1">
    <source>
        <dbReference type="EMBL" id="GAA4302667.1"/>
    </source>
</evidence>
<dbReference type="SMART" id="SM01059">
    <property type="entry name" value="CAT"/>
    <property type="match status" value="1"/>
</dbReference>
<dbReference type="RefSeq" id="WP_345164183.1">
    <property type="nucleotide sequence ID" value="NZ_BAABGX010000002.1"/>
</dbReference>
<dbReference type="Pfam" id="PF00302">
    <property type="entry name" value="CAT"/>
    <property type="match status" value="1"/>
</dbReference>
<protein>
    <recommendedName>
        <fullName evidence="3">Chloramphenicol O-acetyltransferase type A</fullName>
    </recommendedName>
</protein>
<evidence type="ECO:0000313" key="2">
    <source>
        <dbReference type="Proteomes" id="UP001501844"/>
    </source>
</evidence>
<dbReference type="InterPro" id="IPR023213">
    <property type="entry name" value="CAT-like_dom_sf"/>
</dbReference>
<evidence type="ECO:0008006" key="3">
    <source>
        <dbReference type="Google" id="ProtNLM"/>
    </source>
</evidence>
<proteinExistence type="predicted"/>